<dbReference type="GO" id="GO:0016020">
    <property type="term" value="C:membrane"/>
    <property type="evidence" value="ECO:0007669"/>
    <property type="project" value="TreeGrafter"/>
</dbReference>
<evidence type="ECO:0000256" key="1">
    <source>
        <dbReference type="SAM" id="Phobius"/>
    </source>
</evidence>
<feature type="transmembrane region" description="Helical" evidence="1">
    <location>
        <begin position="216"/>
        <end position="239"/>
    </location>
</feature>
<organism evidence="3 4">
    <name type="scientific">Coemansia interrupta</name>
    <dbReference type="NCBI Taxonomy" id="1126814"/>
    <lineage>
        <taxon>Eukaryota</taxon>
        <taxon>Fungi</taxon>
        <taxon>Fungi incertae sedis</taxon>
        <taxon>Zoopagomycota</taxon>
        <taxon>Kickxellomycotina</taxon>
        <taxon>Kickxellomycetes</taxon>
        <taxon>Kickxellales</taxon>
        <taxon>Kickxellaceae</taxon>
        <taxon>Coemansia</taxon>
    </lineage>
</organism>
<keyword evidence="1" id="KW-0812">Transmembrane</keyword>
<protein>
    <recommendedName>
        <fullName evidence="2">DUF3533 domain-containing protein</fullName>
    </recommendedName>
</protein>
<reference evidence="3" key="1">
    <citation type="submission" date="2022-07" db="EMBL/GenBank/DDBJ databases">
        <title>Phylogenomic reconstructions and comparative analyses of Kickxellomycotina fungi.</title>
        <authorList>
            <person name="Reynolds N.K."/>
            <person name="Stajich J.E."/>
            <person name="Barry K."/>
            <person name="Grigoriev I.V."/>
            <person name="Crous P."/>
            <person name="Smith M.E."/>
        </authorList>
    </citation>
    <scope>NUCLEOTIDE SEQUENCE</scope>
    <source>
        <strain evidence="3">BCRC 34489</strain>
    </source>
</reference>
<comment type="caution">
    <text evidence="3">The sequence shown here is derived from an EMBL/GenBank/DDBJ whole genome shotgun (WGS) entry which is preliminary data.</text>
</comment>
<dbReference type="Pfam" id="PF12051">
    <property type="entry name" value="DUF3533"/>
    <property type="match status" value="1"/>
</dbReference>
<dbReference type="Proteomes" id="UP001140172">
    <property type="component" value="Unassembled WGS sequence"/>
</dbReference>
<evidence type="ECO:0000259" key="2">
    <source>
        <dbReference type="Pfam" id="PF12051"/>
    </source>
</evidence>
<sequence length="466" mass="51869">MRFYWNDEDPSRISMFAKSLRPVLRLKMIYYMRLLLISGGMIWAPLCIFFGATYRRSSYLHRINLLIVDLDGGPIGREISDHILMHADPGDASSPVWQGRSDFASLRDVEEWVRRDGWGAIVVNSGASARLAGAAAGYDPRAAITVVANSGRHEIAYQSYVEPVLTSTAYAAVTEFNTRYVERIQRGLVGIPGSPEALLTAVGSTEENVAPMTFDLAPIITLFGFFVSMLCTISVLIAWKMTTFGFFLRAKHTHVYLGLLAVIFAWTLYFSMLAALADSAFRGPHYRGHAKEYTVGRFFSIWFASHAALLANALWIMSWYVLLTPELIGLLSDVTVVTNVVSTLVPVELTPGFYHIFYILPFYNGSQLLRYVFSGGYPRLGRILGILLGEIGGMCVVFFVATGVRQMCVLRGWSDVPGWYHGQRYFSSPVPFQKLHSDKVDITERAESIADSVDEVTSLKDGNLGV</sequence>
<feature type="domain" description="DUF3533" evidence="2">
    <location>
        <begin position="36"/>
        <end position="389"/>
    </location>
</feature>
<dbReference type="EMBL" id="JANBUM010000373">
    <property type="protein sequence ID" value="KAJ2778030.1"/>
    <property type="molecule type" value="Genomic_DNA"/>
</dbReference>
<feature type="transmembrane region" description="Helical" evidence="1">
    <location>
        <begin position="30"/>
        <end position="52"/>
    </location>
</feature>
<feature type="transmembrane region" description="Helical" evidence="1">
    <location>
        <begin position="380"/>
        <end position="401"/>
    </location>
</feature>
<evidence type="ECO:0000313" key="4">
    <source>
        <dbReference type="Proteomes" id="UP001140172"/>
    </source>
</evidence>
<dbReference type="AlphaFoldDB" id="A0A9W8HB32"/>
<feature type="transmembrane region" description="Helical" evidence="1">
    <location>
        <begin position="255"/>
        <end position="277"/>
    </location>
</feature>
<keyword evidence="4" id="KW-1185">Reference proteome</keyword>
<accession>A0A9W8HB32</accession>
<keyword evidence="1" id="KW-1133">Transmembrane helix</keyword>
<name>A0A9W8HB32_9FUNG</name>
<feature type="transmembrane region" description="Helical" evidence="1">
    <location>
        <begin position="298"/>
        <end position="322"/>
    </location>
</feature>
<keyword evidence="1" id="KW-0472">Membrane</keyword>
<dbReference type="InterPro" id="IPR022703">
    <property type="entry name" value="DUF3533"/>
</dbReference>
<proteinExistence type="predicted"/>
<dbReference type="OrthoDB" id="2140105at2759"/>
<gene>
    <name evidence="3" type="ORF">GGI15_004304</name>
</gene>
<dbReference type="PANTHER" id="PTHR34814">
    <property type="entry name" value="NITROSOGUANIDINE RESISTANCE PROTEIN SNG1"/>
    <property type="match status" value="1"/>
</dbReference>
<dbReference type="InterPro" id="IPR053001">
    <property type="entry name" value="MNNG_permease-like"/>
</dbReference>
<dbReference type="PANTHER" id="PTHR34814:SF2">
    <property type="entry name" value="DUF3533 DOMAIN-CONTAINING PROTEIN"/>
    <property type="match status" value="1"/>
</dbReference>
<evidence type="ECO:0000313" key="3">
    <source>
        <dbReference type="EMBL" id="KAJ2778030.1"/>
    </source>
</evidence>